<protein>
    <submittedName>
        <fullName evidence="7">Aminotransferase class V-fold PLP-dependent enzyme</fullName>
    </submittedName>
</protein>
<dbReference type="InterPro" id="IPR000192">
    <property type="entry name" value="Aminotrans_V_dom"/>
</dbReference>
<dbReference type="InterPro" id="IPR015422">
    <property type="entry name" value="PyrdxlP-dep_Trfase_small"/>
</dbReference>
<dbReference type="Gene3D" id="3.40.640.10">
    <property type="entry name" value="Type I PLP-dependent aspartate aminotransferase-like (Major domain)"/>
    <property type="match status" value="1"/>
</dbReference>
<keyword evidence="8" id="KW-1185">Reference proteome</keyword>
<organism evidence="7 8">
    <name type="scientific">Sulfolobus tengchongensis</name>
    <dbReference type="NCBI Taxonomy" id="207809"/>
    <lineage>
        <taxon>Archaea</taxon>
        <taxon>Thermoproteota</taxon>
        <taxon>Thermoprotei</taxon>
        <taxon>Sulfolobales</taxon>
        <taxon>Sulfolobaceae</taxon>
        <taxon>Sulfolobus</taxon>
    </lineage>
</organism>
<dbReference type="SUPFAM" id="SSF53383">
    <property type="entry name" value="PLP-dependent transferases"/>
    <property type="match status" value="1"/>
</dbReference>
<proteinExistence type="inferred from homology"/>
<dbReference type="PROSITE" id="PS00595">
    <property type="entry name" value="AA_TRANSFER_CLASS_5"/>
    <property type="match status" value="1"/>
</dbReference>
<dbReference type="Proteomes" id="UP001432202">
    <property type="component" value="Chromosome"/>
</dbReference>
<dbReference type="GO" id="GO:0004760">
    <property type="term" value="F:L-serine-pyruvate transaminase activity"/>
    <property type="evidence" value="ECO:0007669"/>
    <property type="project" value="TreeGrafter"/>
</dbReference>
<keyword evidence="7" id="KW-0032">Aminotransferase</keyword>
<dbReference type="Pfam" id="PF00266">
    <property type="entry name" value="Aminotran_5"/>
    <property type="match status" value="1"/>
</dbReference>
<feature type="domain" description="Aminotransferase class V" evidence="6">
    <location>
        <begin position="18"/>
        <end position="315"/>
    </location>
</feature>
<dbReference type="InterPro" id="IPR015424">
    <property type="entry name" value="PyrdxlP-dep_Trfase"/>
</dbReference>
<dbReference type="PANTHER" id="PTHR21152:SF39">
    <property type="entry name" value="SOLUBLE HYDROGENASE, SMALL SUBUNIT"/>
    <property type="match status" value="1"/>
</dbReference>
<dbReference type="GO" id="GO:0008453">
    <property type="term" value="F:alanine-glyoxylate transaminase activity"/>
    <property type="evidence" value="ECO:0007669"/>
    <property type="project" value="TreeGrafter"/>
</dbReference>
<name>A0AAX4L0E7_9CREN</name>
<dbReference type="InterPro" id="IPR020578">
    <property type="entry name" value="Aminotrans_V_PyrdxlP_BS"/>
</dbReference>
<evidence type="ECO:0000256" key="2">
    <source>
        <dbReference type="ARBA" id="ARBA00009236"/>
    </source>
</evidence>
<evidence type="ECO:0000256" key="3">
    <source>
        <dbReference type="ARBA" id="ARBA00022898"/>
    </source>
</evidence>
<dbReference type="EMBL" id="CP146016">
    <property type="protein sequence ID" value="WWQ60584.1"/>
    <property type="molecule type" value="Genomic_DNA"/>
</dbReference>
<sequence>MMLIPGPVNVPKSVLQESLTLVNHRSDKFRETVKKLEQLMNKHFSSTRVALLSGSGTLAVESMVFSLVKREEKVITFPYGEFGHRLRESLIRRGAKVISYEKKPGESFSVEEIKKSIEENKDATTVALVHNETSTGIAFRDLKKVAETIKKAGLKLLIDSVSGFAAYPLYVNEWKIDCVVTGSQKALASIPGMGFAALSDEGINELVKYDLPSYLDISLHLKFQDKGETPFTPTVGAFFASKRAAELLEKEGIENRWKRHEACARYLRRVMEIMGFKLLGNDSNFSNTVVAGIPPISPSMLISMLKERNIEISSGMGELKDKIVRIGILGVVDDRALMKLVKNLNEILRTDVEVEVPQECKLPEELKVEVSWD</sequence>
<dbReference type="PANTHER" id="PTHR21152">
    <property type="entry name" value="AMINOTRANSFERASE CLASS V"/>
    <property type="match status" value="1"/>
</dbReference>
<dbReference type="InterPro" id="IPR024169">
    <property type="entry name" value="SP_NH2Trfase/AEP_transaminase"/>
</dbReference>
<evidence type="ECO:0000313" key="8">
    <source>
        <dbReference type="Proteomes" id="UP001432202"/>
    </source>
</evidence>
<comment type="cofactor">
    <cofactor evidence="1 5">
        <name>pyridoxal 5'-phosphate</name>
        <dbReference type="ChEBI" id="CHEBI:597326"/>
    </cofactor>
</comment>
<evidence type="ECO:0000256" key="4">
    <source>
        <dbReference type="RuleBase" id="RU004075"/>
    </source>
</evidence>
<dbReference type="PIRSF" id="PIRSF000524">
    <property type="entry name" value="SPT"/>
    <property type="match status" value="1"/>
</dbReference>
<dbReference type="GeneID" id="89335184"/>
<keyword evidence="3" id="KW-0663">Pyridoxal phosphate</keyword>
<dbReference type="InterPro" id="IPR015421">
    <property type="entry name" value="PyrdxlP-dep_Trfase_major"/>
</dbReference>
<gene>
    <name evidence="7" type="ORF">V6M85_00405</name>
</gene>
<reference evidence="7 8" key="1">
    <citation type="submission" date="2024-02" db="EMBL/GenBank/DDBJ databases">
        <title>STSV induces naive adaptation in Sulfolobus.</title>
        <authorList>
            <person name="Xiang X."/>
            <person name="Song M."/>
        </authorList>
    </citation>
    <scope>NUCLEOTIDE SEQUENCE [LARGE SCALE GENOMIC DNA]</scope>
    <source>
        <strain evidence="7 8">RT2</strain>
    </source>
</reference>
<dbReference type="Gene3D" id="3.90.1150.10">
    <property type="entry name" value="Aspartate Aminotransferase, domain 1"/>
    <property type="match status" value="1"/>
</dbReference>
<keyword evidence="7" id="KW-0808">Transferase</keyword>
<evidence type="ECO:0000313" key="7">
    <source>
        <dbReference type="EMBL" id="WWQ60584.1"/>
    </source>
</evidence>
<evidence type="ECO:0000256" key="5">
    <source>
        <dbReference type="RuleBase" id="RU004504"/>
    </source>
</evidence>
<dbReference type="AlphaFoldDB" id="A0AAX4L0E7"/>
<evidence type="ECO:0000256" key="1">
    <source>
        <dbReference type="ARBA" id="ARBA00001933"/>
    </source>
</evidence>
<dbReference type="RefSeq" id="WP_338601572.1">
    <property type="nucleotide sequence ID" value="NZ_CP146016.1"/>
</dbReference>
<evidence type="ECO:0000259" key="6">
    <source>
        <dbReference type="Pfam" id="PF00266"/>
    </source>
</evidence>
<comment type="similarity">
    <text evidence="2 4">Belongs to the class-V pyridoxal-phosphate-dependent aminotransferase family.</text>
</comment>
<accession>A0AAX4L0E7</accession>
<dbReference type="GO" id="GO:0019265">
    <property type="term" value="P:glycine biosynthetic process, by transamination of glyoxylate"/>
    <property type="evidence" value="ECO:0007669"/>
    <property type="project" value="TreeGrafter"/>
</dbReference>